<keyword evidence="2" id="KW-0175">Coiled coil</keyword>
<dbReference type="InterPro" id="IPR018972">
    <property type="entry name" value="Sas10_C_dom"/>
</dbReference>
<feature type="compositionally biased region" description="Acidic residues" evidence="3">
    <location>
        <begin position="433"/>
        <end position="448"/>
    </location>
</feature>
<organism evidence="5 6">
    <name type="scientific">Eimeria brunetti</name>
    <dbReference type="NCBI Taxonomy" id="51314"/>
    <lineage>
        <taxon>Eukaryota</taxon>
        <taxon>Sar</taxon>
        <taxon>Alveolata</taxon>
        <taxon>Apicomplexa</taxon>
        <taxon>Conoidasida</taxon>
        <taxon>Coccidia</taxon>
        <taxon>Eucoccidiorida</taxon>
        <taxon>Eimeriorina</taxon>
        <taxon>Eimeriidae</taxon>
        <taxon>Eimeria</taxon>
    </lineage>
</organism>
<dbReference type="EMBL" id="HG713120">
    <property type="protein sequence ID" value="CDJ52366.1"/>
    <property type="molecule type" value="Genomic_DNA"/>
</dbReference>
<evidence type="ECO:0000256" key="1">
    <source>
        <dbReference type="ARBA" id="ARBA00022553"/>
    </source>
</evidence>
<proteinExistence type="predicted"/>
<gene>
    <name evidence="5" type="ORF">EBH_0003530</name>
</gene>
<reference evidence="5" key="1">
    <citation type="submission" date="2013-10" db="EMBL/GenBank/DDBJ databases">
        <title>Genomic analysis of the causative agents of coccidiosis in chickens.</title>
        <authorList>
            <person name="Reid A.J."/>
            <person name="Blake D."/>
            <person name="Billington K."/>
            <person name="Browne H."/>
            <person name="Dunn M."/>
            <person name="Hung S."/>
            <person name="Kawahara F."/>
            <person name="Miranda-Saavedra D."/>
            <person name="Mourier T."/>
            <person name="Nagra H."/>
            <person name="Otto T.D."/>
            <person name="Rawlings N."/>
            <person name="Sanchez A."/>
            <person name="Sanders M."/>
            <person name="Subramaniam C."/>
            <person name="Tay Y."/>
            <person name="Dear P."/>
            <person name="Doerig C."/>
            <person name="Gruber A."/>
            <person name="Parkinson J."/>
            <person name="Shirley M."/>
            <person name="Wan K.L."/>
            <person name="Berriman M."/>
            <person name="Tomley F."/>
            <person name="Pain A."/>
        </authorList>
    </citation>
    <scope>NUCLEOTIDE SEQUENCE [LARGE SCALE GENOMIC DNA]</scope>
    <source>
        <strain evidence="5">Houghton</strain>
    </source>
</reference>
<feature type="compositionally biased region" description="Basic and acidic residues" evidence="3">
    <location>
        <begin position="68"/>
        <end position="83"/>
    </location>
</feature>
<dbReference type="GO" id="GO:0000462">
    <property type="term" value="P:maturation of SSU-rRNA from tricistronic rRNA transcript (SSU-rRNA, 5.8S rRNA, LSU-rRNA)"/>
    <property type="evidence" value="ECO:0007669"/>
    <property type="project" value="TreeGrafter"/>
</dbReference>
<feature type="compositionally biased region" description="Low complexity" evidence="3">
    <location>
        <begin position="26"/>
        <end position="38"/>
    </location>
</feature>
<feature type="compositionally biased region" description="Acidic residues" evidence="3">
    <location>
        <begin position="602"/>
        <end position="612"/>
    </location>
</feature>
<dbReference type="InterPro" id="IPR007146">
    <property type="entry name" value="Sas10/Utp3/C1D"/>
</dbReference>
<feature type="compositionally biased region" description="Basic residues" evidence="3">
    <location>
        <begin position="1"/>
        <end position="14"/>
    </location>
</feature>
<dbReference type="OrthoDB" id="203440at2759"/>
<dbReference type="PANTHER" id="PTHR13237:SF9">
    <property type="entry name" value="NEUROGUIDIN"/>
    <property type="match status" value="1"/>
</dbReference>
<dbReference type="Pfam" id="PF04000">
    <property type="entry name" value="Sas10_Utp3"/>
    <property type="match status" value="1"/>
</dbReference>
<keyword evidence="6" id="KW-1185">Reference proteome</keyword>
<dbReference type="AlphaFoldDB" id="U6LQD2"/>
<dbReference type="GO" id="GO:0032040">
    <property type="term" value="C:small-subunit processome"/>
    <property type="evidence" value="ECO:0007669"/>
    <property type="project" value="TreeGrafter"/>
</dbReference>
<dbReference type="Pfam" id="PF09368">
    <property type="entry name" value="Sas10"/>
    <property type="match status" value="1"/>
</dbReference>
<protein>
    <recommendedName>
        <fullName evidence="4">Sas10 C-terminal domain-containing protein</fullName>
    </recommendedName>
</protein>
<feature type="region of interest" description="Disordered" evidence="3">
    <location>
        <begin position="415"/>
        <end position="458"/>
    </location>
</feature>
<dbReference type="Proteomes" id="UP000030750">
    <property type="component" value="Unassembled WGS sequence"/>
</dbReference>
<feature type="coiled-coil region" evidence="2">
    <location>
        <begin position="238"/>
        <end position="293"/>
    </location>
</feature>
<evidence type="ECO:0000256" key="3">
    <source>
        <dbReference type="SAM" id="MobiDB-lite"/>
    </source>
</evidence>
<dbReference type="PANTHER" id="PTHR13237">
    <property type="entry name" value="SOMETHING ABOUT SILENCING PROTEIN 10-RELATED"/>
    <property type="match status" value="1"/>
</dbReference>
<reference evidence="5" key="2">
    <citation type="submission" date="2013-10" db="EMBL/GenBank/DDBJ databases">
        <authorList>
            <person name="Aslett M."/>
        </authorList>
    </citation>
    <scope>NUCLEOTIDE SEQUENCE [LARGE SCALE GENOMIC DNA]</scope>
    <source>
        <strain evidence="5">Houghton</strain>
    </source>
</reference>
<feature type="compositionally biased region" description="Low complexity" evidence="3">
    <location>
        <begin position="423"/>
        <end position="432"/>
    </location>
</feature>
<evidence type="ECO:0000256" key="2">
    <source>
        <dbReference type="SAM" id="Coils"/>
    </source>
</evidence>
<feature type="region of interest" description="Disordered" evidence="3">
    <location>
        <begin position="1"/>
        <end position="160"/>
    </location>
</feature>
<feature type="domain" description="Sas10 C-terminal" evidence="4">
    <location>
        <begin position="724"/>
        <end position="797"/>
    </location>
</feature>
<evidence type="ECO:0000313" key="6">
    <source>
        <dbReference type="Proteomes" id="UP000030750"/>
    </source>
</evidence>
<feature type="region of interest" description="Disordered" evidence="3">
    <location>
        <begin position="541"/>
        <end position="570"/>
    </location>
</feature>
<dbReference type="VEuPathDB" id="ToxoDB:EBH_0003530"/>
<name>U6LQD2_9EIME</name>
<feature type="region of interest" description="Disordered" evidence="3">
    <location>
        <begin position="602"/>
        <end position="623"/>
    </location>
</feature>
<feature type="compositionally biased region" description="Acidic residues" evidence="3">
    <location>
        <begin position="84"/>
        <end position="105"/>
    </location>
</feature>
<evidence type="ECO:0000259" key="4">
    <source>
        <dbReference type="Pfam" id="PF09368"/>
    </source>
</evidence>
<evidence type="ECO:0000313" key="5">
    <source>
        <dbReference type="EMBL" id="CDJ52366.1"/>
    </source>
</evidence>
<feature type="region of interest" description="Disordered" evidence="3">
    <location>
        <begin position="763"/>
        <end position="798"/>
    </location>
</feature>
<accession>U6LQD2</accession>
<sequence length="798" mass="88137">MAKAKRGVGRRPAARPRASSEAQGTAKKGPSGPPAAAADEGYMSDGSDEFIPLDGHRESEDSSEEEREMMRHMGLEGAEHAASEEEEEEEEEGSEDEDEDEEGEDKEGSASGGEEGDGGSSDSDLGESRTAWGRRAKNFYGGSSSSDSSSDEEEIKEKMKEAVRVAEVEDVEGMTAADFGADARSLAALQQLLALQQKGSKQQQLLLPLQQGKEETEKEMLWKARLDAEVEAILDGFAASSEQQQQQQQQQKQQLAAAGLSEEQLQQLVATAHPELQGLLQELQETLKEINNKVHPLVSLAKSKNFLTKEVGQLYRQLTNCGFPRGVSLLDAKNQLLLSYLVYLSYYILLKAHGAPVGAHPVIERLIETRLLLQKFKPLETSLKPHLDRLYTQQMDSRAAAAAPRARLDEFAAVGDSDDEEQQQQQQQQQQESGEEGSTESGGSEEEGEKTRKYKPPKMMFMEYTAEKSSAQTRALKELQRAAKRLQKSQLVKAVREGALGAPEEVGVERFEAAQQQQAAARRLGLGGPFRGLGPAAAAAAAAAGAAAGDGDDEEEFELMRRSLSKKGRKAQAAQRALYERRAAAAVGSTLEDLAVFYENPLGEDGENEEYGEGLNKKGKRSKSRGVLGHYLNAAKQAAEEAKKAHKAEAQKLILAREQNLQHLSRKQIKENYKQSLKTPDKMESDDEEFAALAAESKKKKADKKQRIKEKALSFLPEIEEEVDGQRPITREIKTNRGLVRKRKKFEGNARVHNRMKYQQKAKKLKSMRQEMRPVEDSTYMGEASGIRSNLKRSRTLH</sequence>
<keyword evidence="1" id="KW-0597">Phosphoprotein</keyword>